<evidence type="ECO:0000256" key="5">
    <source>
        <dbReference type="ARBA" id="ARBA00023154"/>
    </source>
</evidence>
<dbReference type="Pfam" id="PF01678">
    <property type="entry name" value="DAP_epimerase"/>
    <property type="match status" value="2"/>
</dbReference>
<feature type="binding site" evidence="8">
    <location>
        <position position="19"/>
    </location>
    <ligand>
        <name>substrate</name>
    </ligand>
</feature>
<dbReference type="SUPFAM" id="SSF54506">
    <property type="entry name" value="Diaminopimelate epimerase-like"/>
    <property type="match status" value="2"/>
</dbReference>
<dbReference type="InterPro" id="IPR018510">
    <property type="entry name" value="DAP_epimerase_AS"/>
</dbReference>
<dbReference type="PANTHER" id="PTHR31689">
    <property type="entry name" value="DIAMINOPIMELATE EPIMERASE, CHLOROPLASTIC"/>
    <property type="match status" value="1"/>
</dbReference>
<keyword evidence="4 8" id="KW-0028">Amino-acid biosynthesis</keyword>
<feature type="binding site" evidence="8">
    <location>
        <begin position="204"/>
        <end position="205"/>
    </location>
    <ligand>
        <name>substrate</name>
    </ligand>
</feature>
<feature type="site" description="Could be important to modulate the pK values of the two catalytic cysteine residues" evidence="8">
    <location>
        <position position="144"/>
    </location>
</feature>
<dbReference type="PROSITE" id="PS01326">
    <property type="entry name" value="DAP_EPIMERASE"/>
    <property type="match status" value="1"/>
</dbReference>
<feature type="binding site" evidence="8">
    <location>
        <begin position="81"/>
        <end position="82"/>
    </location>
    <ligand>
        <name>substrate</name>
    </ligand>
</feature>
<dbReference type="PANTHER" id="PTHR31689:SF0">
    <property type="entry name" value="DIAMINOPIMELATE EPIMERASE"/>
    <property type="match status" value="1"/>
</dbReference>
<evidence type="ECO:0000256" key="7">
    <source>
        <dbReference type="ARBA" id="ARBA00051712"/>
    </source>
</evidence>
<comment type="caution">
    <text evidence="10">The sequence shown here is derived from an EMBL/GenBank/DDBJ whole genome shotgun (WGS) entry which is preliminary data.</text>
</comment>
<dbReference type="EC" id="5.1.1.7" evidence="3 8"/>
<dbReference type="HAMAP" id="MF_00197">
    <property type="entry name" value="DAP_epimerase"/>
    <property type="match status" value="1"/>
</dbReference>
<keyword evidence="11" id="KW-1185">Reference proteome</keyword>
<comment type="function">
    <text evidence="8">Catalyzes the stereoinversion of LL-2,6-diaminopimelate (L,L-DAP) to meso-diaminopimelate (meso-DAP), a precursor of L-lysine and an essential component of the bacterial peptidoglycan.</text>
</comment>
<dbReference type="Proteomes" id="UP000185728">
    <property type="component" value="Unassembled WGS sequence"/>
</dbReference>
<feature type="binding site" evidence="8">
    <location>
        <begin position="193"/>
        <end position="194"/>
    </location>
    <ligand>
        <name>substrate</name>
    </ligand>
</feature>
<keyword evidence="5 8" id="KW-0457">Lysine biosynthesis</keyword>
<evidence type="ECO:0000313" key="11">
    <source>
        <dbReference type="Proteomes" id="UP000185728"/>
    </source>
</evidence>
<keyword evidence="6 8" id="KW-0413">Isomerase</keyword>
<feature type="binding site" evidence="8">
    <location>
        <position position="71"/>
    </location>
    <ligand>
        <name>substrate</name>
    </ligand>
</feature>
<evidence type="ECO:0000313" key="10">
    <source>
        <dbReference type="EMBL" id="SIS65498.1"/>
    </source>
</evidence>
<comment type="subunit">
    <text evidence="8">Homodimer.</text>
</comment>
<keyword evidence="8" id="KW-0963">Cytoplasm</keyword>
<evidence type="ECO:0000256" key="1">
    <source>
        <dbReference type="ARBA" id="ARBA00005196"/>
    </source>
</evidence>
<comment type="caution">
    <text evidence="8">Lacks conserved residue(s) required for the propagation of feature annotation.</text>
</comment>
<comment type="catalytic activity">
    <reaction evidence="7 8">
        <text>(2S,6S)-2,6-diaminopimelate = meso-2,6-diaminopimelate</text>
        <dbReference type="Rhea" id="RHEA:15393"/>
        <dbReference type="ChEBI" id="CHEBI:57609"/>
        <dbReference type="ChEBI" id="CHEBI:57791"/>
        <dbReference type="EC" id="5.1.1.7"/>
    </reaction>
</comment>
<evidence type="ECO:0000256" key="2">
    <source>
        <dbReference type="ARBA" id="ARBA00010219"/>
    </source>
</evidence>
<dbReference type="InterPro" id="IPR001653">
    <property type="entry name" value="DAP_epimerase_DapF"/>
</dbReference>
<proteinExistence type="inferred from homology"/>
<evidence type="ECO:0000256" key="3">
    <source>
        <dbReference type="ARBA" id="ARBA00013080"/>
    </source>
</evidence>
<name>A0ABY1KT01_9FLAO</name>
<comment type="pathway">
    <text evidence="1 8">Amino-acid biosynthesis; L-lysine biosynthesis via DAP pathway; DL-2,6-diaminopimelate from LL-2,6-diaminopimelate: step 1/1.</text>
</comment>
<comment type="similarity">
    <text evidence="2 8">Belongs to the diaminopimelate epimerase family.</text>
</comment>
<feature type="active site" description="Proton donor" evidence="8">
    <location>
        <position position="80"/>
    </location>
</feature>
<evidence type="ECO:0000256" key="9">
    <source>
        <dbReference type="PROSITE-ProRule" id="PRU10125"/>
    </source>
</evidence>
<dbReference type="Gene3D" id="3.10.310.10">
    <property type="entry name" value="Diaminopimelate Epimerase, Chain A, domain 1"/>
    <property type="match status" value="2"/>
</dbReference>
<feature type="active site" evidence="9">
    <location>
        <position position="80"/>
    </location>
</feature>
<evidence type="ECO:0000256" key="8">
    <source>
        <dbReference type="HAMAP-Rule" id="MF_00197"/>
    </source>
</evidence>
<comment type="subcellular location">
    <subcellularLocation>
        <location evidence="8">Cytoplasm</location>
    </subcellularLocation>
</comment>
<feature type="binding site" evidence="8">
    <location>
        <position position="175"/>
    </location>
    <ligand>
        <name>substrate</name>
    </ligand>
</feature>
<sequence length="264" mass="29322">MPLNIRMTLEFFKYQGTGNDFVMIDNRQLLFPKNDTKLVARLCDRKFGIGADGLILLENDELTDFRMVYYNADGNEGSLCGNGGRCTVAFAKFLGVIDKETLFNAADGKHRATVEDGIVSLQMQDVSEIKEKPDYVFLDTGSPHHVQMVDDIKDFQVFKEGKKLRYGLYGQIGSNINFVEGLNDAGFAVRTYERGVEDETLSCGTGVTAVAIAMHRAGKVSTDTVKIQTQGGELRVKLEERNGVYQNIHLIGPAEQVFKGEIEC</sequence>
<dbReference type="NCBIfam" id="TIGR00652">
    <property type="entry name" value="DapF"/>
    <property type="match status" value="1"/>
</dbReference>
<reference evidence="10 11" key="1">
    <citation type="submission" date="2017-01" db="EMBL/GenBank/DDBJ databases">
        <authorList>
            <person name="Varghese N."/>
            <person name="Submissions S."/>
        </authorList>
    </citation>
    <scope>NUCLEOTIDE SEQUENCE [LARGE SCALE GENOMIC DNA]</scope>
    <source>
        <strain evidence="10 11">DSM 2061</strain>
    </source>
</reference>
<evidence type="ECO:0000256" key="4">
    <source>
        <dbReference type="ARBA" id="ARBA00022605"/>
    </source>
</evidence>
<organism evidence="10 11">
    <name type="scientific">Zobellia uliginosa</name>
    <dbReference type="NCBI Taxonomy" id="143224"/>
    <lineage>
        <taxon>Bacteria</taxon>
        <taxon>Pseudomonadati</taxon>
        <taxon>Bacteroidota</taxon>
        <taxon>Flavobacteriia</taxon>
        <taxon>Flavobacteriales</taxon>
        <taxon>Flavobacteriaceae</taxon>
        <taxon>Zobellia</taxon>
    </lineage>
</organism>
<feature type="site" description="Could be important to modulate the pK values of the two catalytic cysteine residues" evidence="8">
    <location>
        <position position="193"/>
    </location>
</feature>
<dbReference type="EMBL" id="FTOB01000003">
    <property type="protein sequence ID" value="SIS65498.1"/>
    <property type="molecule type" value="Genomic_DNA"/>
</dbReference>
<protein>
    <recommendedName>
        <fullName evidence="3 8">Diaminopimelate epimerase</fullName>
        <shortName evidence="8">DAP epimerase</shortName>
        <ecNumber evidence="3 8">5.1.1.7</ecNumber>
    </recommendedName>
    <alternativeName>
        <fullName evidence="8">PLP-independent amino acid racemase</fullName>
    </alternativeName>
</protein>
<gene>
    <name evidence="8" type="primary">dapF</name>
    <name evidence="10" type="ORF">SAMN05421766_103170</name>
</gene>
<accession>A0ABY1KT01</accession>
<evidence type="ECO:0000256" key="6">
    <source>
        <dbReference type="ARBA" id="ARBA00023235"/>
    </source>
</evidence>
<feature type="active site" description="Proton acceptor" evidence="8">
    <location>
        <position position="203"/>
    </location>
</feature>